<proteinExistence type="predicted"/>
<dbReference type="Proteomes" id="UP000314294">
    <property type="component" value="Unassembled WGS sequence"/>
</dbReference>
<keyword evidence="2" id="KW-1185">Reference proteome</keyword>
<comment type="caution">
    <text evidence="1">The sequence shown here is derived from an EMBL/GenBank/DDBJ whole genome shotgun (WGS) entry which is preliminary data.</text>
</comment>
<reference evidence="1 2" key="1">
    <citation type="submission" date="2019-03" db="EMBL/GenBank/DDBJ databases">
        <title>First draft genome of Liparis tanakae, snailfish: a comprehensive survey of snailfish specific genes.</title>
        <authorList>
            <person name="Kim W."/>
            <person name="Song I."/>
            <person name="Jeong J.-H."/>
            <person name="Kim D."/>
            <person name="Kim S."/>
            <person name="Ryu S."/>
            <person name="Song J.Y."/>
            <person name="Lee S.K."/>
        </authorList>
    </citation>
    <scope>NUCLEOTIDE SEQUENCE [LARGE SCALE GENOMIC DNA]</scope>
    <source>
        <tissue evidence="1">Muscle</tissue>
    </source>
</reference>
<organism evidence="1 2">
    <name type="scientific">Liparis tanakae</name>
    <name type="common">Tanaka's snailfish</name>
    <dbReference type="NCBI Taxonomy" id="230148"/>
    <lineage>
        <taxon>Eukaryota</taxon>
        <taxon>Metazoa</taxon>
        <taxon>Chordata</taxon>
        <taxon>Craniata</taxon>
        <taxon>Vertebrata</taxon>
        <taxon>Euteleostomi</taxon>
        <taxon>Actinopterygii</taxon>
        <taxon>Neopterygii</taxon>
        <taxon>Teleostei</taxon>
        <taxon>Neoteleostei</taxon>
        <taxon>Acanthomorphata</taxon>
        <taxon>Eupercaria</taxon>
        <taxon>Perciformes</taxon>
        <taxon>Cottioidei</taxon>
        <taxon>Cottales</taxon>
        <taxon>Liparidae</taxon>
        <taxon>Liparis</taxon>
    </lineage>
</organism>
<dbReference type="AlphaFoldDB" id="A0A4Z2JI80"/>
<name>A0A4Z2JI80_9TELE</name>
<protein>
    <submittedName>
        <fullName evidence="1">Uncharacterized protein</fullName>
    </submittedName>
</protein>
<gene>
    <name evidence="1" type="ORF">EYF80_000616</name>
</gene>
<evidence type="ECO:0000313" key="2">
    <source>
        <dbReference type="Proteomes" id="UP000314294"/>
    </source>
</evidence>
<accession>A0A4Z2JI80</accession>
<evidence type="ECO:0000313" key="1">
    <source>
        <dbReference type="EMBL" id="TNN89328.1"/>
    </source>
</evidence>
<dbReference type="EMBL" id="SRLO01000002">
    <property type="protein sequence ID" value="TNN89328.1"/>
    <property type="molecule type" value="Genomic_DNA"/>
</dbReference>
<sequence>MGGFANLASFPFAAAAAAAAAEGGQFGGDLLLHPHQFVLLVGGAEEMERHLRLRRQAGGARLAPQHHLGALRVVGRGHGEAGPHQGLLGEGQVGRTGEGAEARGHEELPVQAAGQRSHLEDTAGAFLFLLHSSGGLSQPLQVLLIALHLQPSALVLPVPEPGLGGLDLLPVPLPLPLPALLLLPVLRLQLVEAGQLLSLQGQRPLFLLLQEHVPSVAAGQGGPLRQRGPLQLDVTVLLRDDGLKAGTGEE</sequence>